<feature type="domain" description="Heterokaryon incompatibility" evidence="2">
    <location>
        <begin position="55"/>
        <end position="213"/>
    </location>
</feature>
<dbReference type="Gene3D" id="1.25.40.20">
    <property type="entry name" value="Ankyrin repeat-containing domain"/>
    <property type="match status" value="1"/>
</dbReference>
<organism evidence="3 4">
    <name type="scientific">Fusarium flagelliforme</name>
    <dbReference type="NCBI Taxonomy" id="2675880"/>
    <lineage>
        <taxon>Eukaryota</taxon>
        <taxon>Fungi</taxon>
        <taxon>Dikarya</taxon>
        <taxon>Ascomycota</taxon>
        <taxon>Pezizomycotina</taxon>
        <taxon>Sordariomycetes</taxon>
        <taxon>Hypocreomycetidae</taxon>
        <taxon>Hypocreales</taxon>
        <taxon>Nectriaceae</taxon>
        <taxon>Fusarium</taxon>
        <taxon>Fusarium incarnatum-equiseti species complex</taxon>
    </lineage>
</organism>
<dbReference type="EMBL" id="PXXK01000077">
    <property type="protein sequence ID" value="RFN52095.1"/>
    <property type="molecule type" value="Genomic_DNA"/>
</dbReference>
<evidence type="ECO:0000313" key="3">
    <source>
        <dbReference type="EMBL" id="RFN52095.1"/>
    </source>
</evidence>
<dbReference type="InterPro" id="IPR052895">
    <property type="entry name" value="HetReg/Transcr_Mod"/>
</dbReference>
<dbReference type="STRING" id="2594813.A0A395MWP8"/>
<dbReference type="PANTHER" id="PTHR24148">
    <property type="entry name" value="ANKYRIN REPEAT DOMAIN-CONTAINING PROTEIN 39 HOMOLOG-RELATED"/>
    <property type="match status" value="1"/>
</dbReference>
<dbReference type="Pfam" id="PF06985">
    <property type="entry name" value="HET"/>
    <property type="match status" value="1"/>
</dbReference>
<protein>
    <submittedName>
        <fullName evidence="3">Het-domain-containing protein</fullName>
    </submittedName>
</protein>
<proteinExistence type="predicted"/>
<keyword evidence="4" id="KW-1185">Reference proteome</keyword>
<keyword evidence="1" id="KW-0040">ANK repeat</keyword>
<dbReference type="PROSITE" id="PS50088">
    <property type="entry name" value="ANK_REPEAT"/>
    <property type="match status" value="1"/>
</dbReference>
<dbReference type="PANTHER" id="PTHR24148:SF78">
    <property type="entry name" value="HETEROKARYON INCOMPATIBILITY DOMAIN-CONTAINING PROTEIN"/>
    <property type="match status" value="1"/>
</dbReference>
<dbReference type="Proteomes" id="UP000265631">
    <property type="component" value="Unassembled WGS sequence"/>
</dbReference>
<dbReference type="InterPro" id="IPR002110">
    <property type="entry name" value="Ankyrin_rpt"/>
</dbReference>
<comment type="caution">
    <text evidence="3">The sequence shown here is derived from an EMBL/GenBank/DDBJ whole genome shotgun (WGS) entry which is preliminary data.</text>
</comment>
<evidence type="ECO:0000256" key="1">
    <source>
        <dbReference type="PROSITE-ProRule" id="PRU00023"/>
    </source>
</evidence>
<feature type="repeat" description="ANK" evidence="1">
    <location>
        <begin position="563"/>
        <end position="595"/>
    </location>
</feature>
<sequence length="631" mass="72742">MAELLYQPLNDTQGSIRLLQISKGWGREEISCSLFQTVLVLDENQVPDRTLIIPYIALSYVWGREGFDHQILINNHPFMVKPNLFSALQHIRRTDQDVILWVDAICINQRDKKERGHQVAQMRYVYEAAEEVFIWLGKGDEETSNLIKAVHSIDEKAKRAGPRANYKDWTKRCEELMPKELGSPGSPLRSERSRSLGKLLKNKWFERVWILQEIARAKTAKIICGNSSCPARTFSFIPHLMDVQVDEHVQSVLDIMPRIREGTWWSSTRNLHHLIREFSGSQASMNRDKVYALLSMSEDAHDSKRFFPCYEKDDSRVWRDTVSFLIFGEILSQDYSFPEFAFSDLRRPVIELVEQTLEWAVTGLGFHQGSLQKTAEILVRRLNEGDFKKHEVLESLARKHGQEDKMHELVSKSDYHIDIELADAQTTLIVIPEEPGMDSVVMAFYFLNFDNDDEDLTLNRRELSFENWLSSQGEILQRRIPKDNQLVMVFKKRDLSPVPLPESMKFPPFRFGNNEDMLETINNLVRKNAPPEELLWAHTWVGNEGAVRELLEGGISPSASDDKGYGAVHLAALKGHTKVLMLLIKACAYLDQRSVEHNTALHFAAARGLLQVIVKVKQRFTLPWLSHSFMW</sequence>
<dbReference type="InterPro" id="IPR036770">
    <property type="entry name" value="Ankyrin_rpt-contain_sf"/>
</dbReference>
<dbReference type="Pfam" id="PF12796">
    <property type="entry name" value="Ank_2"/>
    <property type="match status" value="1"/>
</dbReference>
<reference evidence="3 4" key="1">
    <citation type="journal article" date="2018" name="PLoS Pathog.">
        <title>Evolution of structural diversity of trichothecenes, a family of toxins produced by plant pathogenic and entomopathogenic fungi.</title>
        <authorList>
            <person name="Proctor R.H."/>
            <person name="McCormick S.P."/>
            <person name="Kim H.S."/>
            <person name="Cardoza R.E."/>
            <person name="Stanley A.M."/>
            <person name="Lindo L."/>
            <person name="Kelly A."/>
            <person name="Brown D.W."/>
            <person name="Lee T."/>
            <person name="Vaughan M.M."/>
            <person name="Alexander N.J."/>
            <person name="Busman M."/>
            <person name="Gutierrez S."/>
        </authorList>
    </citation>
    <scope>NUCLEOTIDE SEQUENCE [LARGE SCALE GENOMIC DNA]</scope>
    <source>
        <strain evidence="3 4">NRRL 13405</strain>
    </source>
</reference>
<dbReference type="AlphaFoldDB" id="A0A395MWP8"/>
<dbReference type="SUPFAM" id="SSF48403">
    <property type="entry name" value="Ankyrin repeat"/>
    <property type="match status" value="1"/>
</dbReference>
<evidence type="ECO:0000313" key="4">
    <source>
        <dbReference type="Proteomes" id="UP000265631"/>
    </source>
</evidence>
<accession>A0A395MWP8</accession>
<dbReference type="InterPro" id="IPR010730">
    <property type="entry name" value="HET"/>
</dbReference>
<gene>
    <name evidence="3" type="ORF">FIE12Z_3647</name>
</gene>
<name>A0A395MWP8_9HYPO</name>
<evidence type="ECO:0000259" key="2">
    <source>
        <dbReference type="Pfam" id="PF06985"/>
    </source>
</evidence>